<evidence type="ECO:0000256" key="7">
    <source>
        <dbReference type="ARBA" id="ARBA00023136"/>
    </source>
</evidence>
<protein>
    <recommendedName>
        <fullName evidence="8">MICOS complex subunit MIC13</fullName>
    </recommendedName>
</protein>
<evidence type="ECO:0000256" key="4">
    <source>
        <dbReference type="ARBA" id="ARBA00022792"/>
    </source>
</evidence>
<keyword evidence="6 8" id="KW-0496">Mitochondrion</keyword>
<dbReference type="Pfam" id="PF15884">
    <property type="entry name" value="QIL1"/>
    <property type="match status" value="1"/>
</dbReference>
<evidence type="ECO:0000256" key="6">
    <source>
        <dbReference type="ARBA" id="ARBA00023128"/>
    </source>
</evidence>
<evidence type="ECO:0000313" key="10">
    <source>
        <dbReference type="RefSeq" id="XP_015589501.1"/>
    </source>
</evidence>
<comment type="subcellular location">
    <subcellularLocation>
        <location evidence="1 8">Mitochondrion inner membrane</location>
        <topology evidence="1 8">Single-pass membrane protein</topology>
    </subcellularLocation>
</comment>
<dbReference type="PANTHER" id="PTHR31816">
    <property type="entry name" value="MICOS COMPLEX SUBUNIT MIC13"/>
    <property type="match status" value="1"/>
</dbReference>
<dbReference type="InterPro" id="IPR026769">
    <property type="entry name" value="Mic13"/>
</dbReference>
<keyword evidence="9" id="KW-1185">Reference proteome</keyword>
<proteinExistence type="inferred from homology"/>
<dbReference type="GO" id="GO:0044284">
    <property type="term" value="C:mitochondrial crista junction"/>
    <property type="evidence" value="ECO:0007669"/>
    <property type="project" value="TreeGrafter"/>
</dbReference>
<organism evidence="9 10">
    <name type="scientific">Cephus cinctus</name>
    <name type="common">Wheat stem sawfly</name>
    <dbReference type="NCBI Taxonomy" id="211228"/>
    <lineage>
        <taxon>Eukaryota</taxon>
        <taxon>Metazoa</taxon>
        <taxon>Ecdysozoa</taxon>
        <taxon>Arthropoda</taxon>
        <taxon>Hexapoda</taxon>
        <taxon>Insecta</taxon>
        <taxon>Pterygota</taxon>
        <taxon>Neoptera</taxon>
        <taxon>Endopterygota</taxon>
        <taxon>Hymenoptera</taxon>
        <taxon>Cephoidea</taxon>
        <taxon>Cephidae</taxon>
        <taxon>Cephus</taxon>
    </lineage>
</organism>
<dbReference type="Proteomes" id="UP000694920">
    <property type="component" value="Unplaced"/>
</dbReference>
<dbReference type="RefSeq" id="XP_015589501.1">
    <property type="nucleotide sequence ID" value="XM_015734015.2"/>
</dbReference>
<comment type="subunit">
    <text evidence="8">Component of the mitochondrial contact site and cristae organizing system (MICOS) complex.</text>
</comment>
<evidence type="ECO:0000256" key="2">
    <source>
        <dbReference type="ARBA" id="ARBA00006771"/>
    </source>
</evidence>
<accession>A0AAJ7BN79</accession>
<evidence type="ECO:0000256" key="5">
    <source>
        <dbReference type="ARBA" id="ARBA00022989"/>
    </source>
</evidence>
<dbReference type="PANTHER" id="PTHR31816:SF3">
    <property type="entry name" value="MICOS COMPLEX SUBUNIT MIC13"/>
    <property type="match status" value="1"/>
</dbReference>
<dbReference type="KEGG" id="ccin:107265041"/>
<keyword evidence="3" id="KW-0812">Transmembrane</keyword>
<dbReference type="GO" id="GO:0042407">
    <property type="term" value="P:cristae formation"/>
    <property type="evidence" value="ECO:0007669"/>
    <property type="project" value="TreeGrafter"/>
</dbReference>
<comment type="function">
    <text evidence="8">Component of the MICOS complex, a large protein complex of the mitochondrial inner membrane that plays crucial roles in the maintenance of crista junctions, inner membrane architecture, and formation of contact sites to the outer membrane.</text>
</comment>
<evidence type="ECO:0000256" key="1">
    <source>
        <dbReference type="ARBA" id="ARBA00004434"/>
    </source>
</evidence>
<evidence type="ECO:0000313" key="9">
    <source>
        <dbReference type="Proteomes" id="UP000694920"/>
    </source>
</evidence>
<keyword evidence="7" id="KW-0472">Membrane</keyword>
<dbReference type="GeneID" id="107265041"/>
<keyword evidence="5" id="KW-1133">Transmembrane helix</keyword>
<evidence type="ECO:0000256" key="8">
    <source>
        <dbReference type="RuleBase" id="RU363009"/>
    </source>
</evidence>
<name>A0AAJ7BN79_CEPCN</name>
<gene>
    <name evidence="10" type="primary">LOC107265041</name>
</gene>
<dbReference type="GO" id="GO:0061617">
    <property type="term" value="C:MICOS complex"/>
    <property type="evidence" value="ECO:0007669"/>
    <property type="project" value="UniProtKB-UniRule"/>
</dbReference>
<sequence>MGLVRLVYSLKTKEALLSRFAVKSTIAGGIVYYTVQEGLWSKPEESTKLYGKLYNNVAPYIKDNIPKEVINDLPQLVSPSDLSNCAKATWNKGVIVSVKYISELPTHVSNGVNALLEQPAMKEALSSVINSNSVQSKPSKAH</sequence>
<keyword evidence="4 8" id="KW-0999">Mitochondrion inner membrane</keyword>
<dbReference type="AlphaFoldDB" id="A0AAJ7BN79"/>
<evidence type="ECO:0000256" key="3">
    <source>
        <dbReference type="ARBA" id="ARBA00022692"/>
    </source>
</evidence>
<comment type="similarity">
    <text evidence="2 8">Belongs to the MICOS complex subunit Mic13 family.</text>
</comment>
<reference evidence="10" key="1">
    <citation type="submission" date="2025-08" db="UniProtKB">
        <authorList>
            <consortium name="RefSeq"/>
        </authorList>
    </citation>
    <scope>IDENTIFICATION</scope>
</reference>